<proteinExistence type="predicted"/>
<dbReference type="Proteomes" id="UP001620409">
    <property type="component" value="Unassembled WGS sequence"/>
</dbReference>
<dbReference type="EMBL" id="JADIKI010000022">
    <property type="protein sequence ID" value="MFK2855078.1"/>
    <property type="molecule type" value="Genomic_DNA"/>
</dbReference>
<accession>A0ABW8IIS4</accession>
<organism evidence="1 2">
    <name type="scientific">Dyella humi</name>
    <dbReference type="NCBI Taxonomy" id="1770547"/>
    <lineage>
        <taxon>Bacteria</taxon>
        <taxon>Pseudomonadati</taxon>
        <taxon>Pseudomonadota</taxon>
        <taxon>Gammaproteobacteria</taxon>
        <taxon>Lysobacterales</taxon>
        <taxon>Rhodanobacteraceae</taxon>
        <taxon>Dyella</taxon>
    </lineage>
</organism>
<comment type="caution">
    <text evidence="1">The sequence shown here is derived from an EMBL/GenBank/DDBJ whole genome shotgun (WGS) entry which is preliminary data.</text>
</comment>
<reference evidence="1 2" key="1">
    <citation type="submission" date="2020-10" db="EMBL/GenBank/DDBJ databases">
        <title>Phylogeny of dyella-like bacteria.</title>
        <authorList>
            <person name="Fu J."/>
        </authorList>
    </citation>
    <scope>NUCLEOTIDE SEQUENCE [LARGE SCALE GENOMIC DNA]</scope>
    <source>
        <strain evidence="1 2">DHG40</strain>
    </source>
</reference>
<protein>
    <recommendedName>
        <fullName evidence="3">Caspase domain-containing protein</fullName>
    </recommendedName>
</protein>
<name>A0ABW8IIS4_9GAMM</name>
<sequence length="328" mass="36264">MPTHAVLITWRNMEPKVLPDFISRAQTKYGGNFHRIYFDGSATDDLRNWVRGIPAGDRIKMYISGHGDVGIHYITDDTQTVKKTVDDLIDLVTDGLHGRETSKATSGMCQVNMLSCLFGRTPDGRANSSPAAKLHDGLADWDVFVDLVARTESIVCTRNGRTTISQLNHRVYEPVYGKSLNFLLPKAPYTKVLFTYAGDARVMRIAAYDKDDTYIEASTLDGRRIMWADYTVDQLVQTIKVKGTGWLGKGPKDVTDEREKVLQDIVTWFGVVHSPAGLKGKLEALVDGSGDSETTNFLLHRNPITAATSSSVPKKAGLIQDLLAVYPV</sequence>
<keyword evidence="2" id="KW-1185">Reference proteome</keyword>
<evidence type="ECO:0000313" key="2">
    <source>
        <dbReference type="Proteomes" id="UP001620409"/>
    </source>
</evidence>
<evidence type="ECO:0000313" key="1">
    <source>
        <dbReference type="EMBL" id="MFK2855078.1"/>
    </source>
</evidence>
<dbReference type="RefSeq" id="WP_380010757.1">
    <property type="nucleotide sequence ID" value="NZ_JADIKI010000022.1"/>
</dbReference>
<gene>
    <name evidence="1" type="ORF">ISP18_10795</name>
</gene>
<evidence type="ECO:0008006" key="3">
    <source>
        <dbReference type="Google" id="ProtNLM"/>
    </source>
</evidence>